<dbReference type="GO" id="GO:0004553">
    <property type="term" value="F:hydrolase activity, hydrolyzing O-glycosyl compounds"/>
    <property type="evidence" value="ECO:0007669"/>
    <property type="project" value="InterPro"/>
</dbReference>
<keyword evidence="2" id="KW-0399">Innate immunity</keyword>
<dbReference type="Gene3D" id="2.60.120.200">
    <property type="match status" value="1"/>
</dbReference>
<evidence type="ECO:0000256" key="2">
    <source>
        <dbReference type="ARBA" id="ARBA00022588"/>
    </source>
</evidence>
<accession>A0A0L7LLA7</accession>
<feature type="chain" id="PRO_5005573445" evidence="4">
    <location>
        <begin position="24"/>
        <end position="312"/>
    </location>
</feature>
<dbReference type="InterPro" id="IPR043030">
    <property type="entry name" value="BGBP_N_sf"/>
</dbReference>
<dbReference type="InterPro" id="IPR013320">
    <property type="entry name" value="ConA-like_dom_sf"/>
</dbReference>
<comment type="similarity">
    <text evidence="1">Belongs to the insect beta-1,3-glucan binding protein family.</text>
</comment>
<dbReference type="Proteomes" id="UP000037510">
    <property type="component" value="Unassembled WGS sequence"/>
</dbReference>
<evidence type="ECO:0000259" key="6">
    <source>
        <dbReference type="PROSITE" id="PS51969"/>
    </source>
</evidence>
<evidence type="ECO:0000256" key="4">
    <source>
        <dbReference type="SAM" id="SignalP"/>
    </source>
</evidence>
<dbReference type="GO" id="GO:0045087">
    <property type="term" value="P:innate immune response"/>
    <property type="evidence" value="ECO:0007669"/>
    <property type="project" value="UniProtKB-KW"/>
</dbReference>
<dbReference type="PANTHER" id="PTHR10963">
    <property type="entry name" value="GLYCOSYL HYDROLASE-RELATED"/>
    <property type="match status" value="1"/>
</dbReference>
<dbReference type="STRING" id="104452.A0A0L7LLA7"/>
<evidence type="ECO:0000259" key="5">
    <source>
        <dbReference type="PROSITE" id="PS51762"/>
    </source>
</evidence>
<gene>
    <name evidence="7" type="ORF">OBRU01_06203</name>
</gene>
<dbReference type="GO" id="GO:0030246">
    <property type="term" value="F:carbohydrate binding"/>
    <property type="evidence" value="ECO:0007669"/>
    <property type="project" value="InterPro"/>
</dbReference>
<evidence type="ECO:0000313" key="7">
    <source>
        <dbReference type="EMBL" id="KOB76200.1"/>
    </source>
</evidence>
<dbReference type="Pfam" id="PF00722">
    <property type="entry name" value="Glyco_hydro_16"/>
    <property type="match status" value="1"/>
</dbReference>
<dbReference type="PROSITE" id="PS51969">
    <property type="entry name" value="CBM39"/>
    <property type="match status" value="1"/>
</dbReference>
<dbReference type="GO" id="GO:0005975">
    <property type="term" value="P:carbohydrate metabolic process"/>
    <property type="evidence" value="ECO:0007669"/>
    <property type="project" value="InterPro"/>
</dbReference>
<dbReference type="PANTHER" id="PTHR10963:SF60">
    <property type="entry name" value="GRAM-NEGATIVE BACTERIA-BINDING PROTEIN 1-RELATED"/>
    <property type="match status" value="1"/>
</dbReference>
<feature type="domain" description="GH16" evidence="5">
    <location>
        <begin position="24"/>
        <end position="312"/>
    </location>
</feature>
<keyword evidence="3" id="KW-0391">Immunity</keyword>
<dbReference type="EMBL" id="JTDY01000692">
    <property type="protein sequence ID" value="KOB76200.1"/>
    <property type="molecule type" value="Genomic_DNA"/>
</dbReference>
<keyword evidence="8" id="KW-1185">Reference proteome</keyword>
<evidence type="ECO:0000256" key="1">
    <source>
        <dbReference type="ARBA" id="ARBA00008781"/>
    </source>
</evidence>
<reference evidence="7 8" key="1">
    <citation type="journal article" date="2015" name="Genome Biol. Evol.">
        <title>The genome of winter moth (Operophtera brumata) provides a genomic perspective on sexual dimorphism and phenology.</title>
        <authorList>
            <person name="Derks M.F."/>
            <person name="Smit S."/>
            <person name="Salis L."/>
            <person name="Schijlen E."/>
            <person name="Bossers A."/>
            <person name="Mateman C."/>
            <person name="Pijl A.S."/>
            <person name="de Ridder D."/>
            <person name="Groenen M.A."/>
            <person name="Visser M.E."/>
            <person name="Megens H.J."/>
        </authorList>
    </citation>
    <scope>NUCLEOTIDE SEQUENCE [LARGE SCALE GENOMIC DNA]</scope>
    <source>
        <strain evidence="7">WM2013NL</strain>
        <tissue evidence="7">Head and thorax</tissue>
    </source>
</reference>
<feature type="signal peptide" evidence="4">
    <location>
        <begin position="1"/>
        <end position="23"/>
    </location>
</feature>
<evidence type="ECO:0000313" key="8">
    <source>
        <dbReference type="Proteomes" id="UP000037510"/>
    </source>
</evidence>
<dbReference type="Gene3D" id="2.60.40.2140">
    <property type="entry name" value="Beta-1,3-glucan-recognition protein, N-terminal domain"/>
    <property type="match status" value="1"/>
</dbReference>
<dbReference type="AlphaFoldDB" id="A0A0L7LLA7"/>
<feature type="domain" description="CBM39" evidence="6">
    <location>
        <begin position="26"/>
        <end position="126"/>
    </location>
</feature>
<organism evidence="7 8">
    <name type="scientific">Operophtera brumata</name>
    <name type="common">Winter moth</name>
    <name type="synonym">Phalaena brumata</name>
    <dbReference type="NCBI Taxonomy" id="104452"/>
    <lineage>
        <taxon>Eukaryota</taxon>
        <taxon>Metazoa</taxon>
        <taxon>Ecdysozoa</taxon>
        <taxon>Arthropoda</taxon>
        <taxon>Hexapoda</taxon>
        <taxon>Insecta</taxon>
        <taxon>Pterygota</taxon>
        <taxon>Neoptera</taxon>
        <taxon>Endopterygota</taxon>
        <taxon>Lepidoptera</taxon>
        <taxon>Glossata</taxon>
        <taxon>Ditrysia</taxon>
        <taxon>Geometroidea</taxon>
        <taxon>Geometridae</taxon>
        <taxon>Larentiinae</taxon>
        <taxon>Operophtera</taxon>
    </lineage>
</organism>
<evidence type="ECO:0000256" key="3">
    <source>
        <dbReference type="ARBA" id="ARBA00022859"/>
    </source>
</evidence>
<sequence length="312" mass="34790">MAATQVGRVLSLILIILVQYISSQEYRIPPVRIQALKPKGFRASIEDAPNLALFTFNGNVNRAIGSTDVGEIAGEVTTSANGRWTVEDPNLQLKAELEDRSGSSPVQSSGGDCRPTQTLVRGGSACAGQTIFEDNFDSIRENIWQIEQYIPVYNPVLYGGPIMDFQCHDNLLTNKVRADGRQWGDDYHVYCVRWAPDRIILSVDGEEWARVEPAASGLASRFPKECRQLPRTLLSMGSRMAPFDDHFYITLGVAAGSISEFPDGVTTADGRPKPWSNNGRKATLFFWQDMDAWWQTWRQPELSVDYVKVVAL</sequence>
<proteinExistence type="inferred from homology"/>
<dbReference type="Pfam" id="PF15886">
    <property type="entry name" value="CBM39"/>
    <property type="match status" value="1"/>
</dbReference>
<name>A0A0L7LLA7_OPEBR</name>
<keyword evidence="4" id="KW-0732">Signal</keyword>
<dbReference type="InterPro" id="IPR031756">
    <property type="entry name" value="BGBP_N"/>
</dbReference>
<comment type="caution">
    <text evidence="7">The sequence shown here is derived from an EMBL/GenBank/DDBJ whole genome shotgun (WGS) entry which is preliminary data.</text>
</comment>
<dbReference type="PROSITE" id="PS51762">
    <property type="entry name" value="GH16_2"/>
    <property type="match status" value="1"/>
</dbReference>
<protein>
    <submittedName>
        <fullName evidence="7">Uncharacterized protein</fullName>
    </submittedName>
</protein>
<dbReference type="InterPro" id="IPR050546">
    <property type="entry name" value="Glycosyl_Hydrlase_16"/>
</dbReference>
<dbReference type="SUPFAM" id="SSF49899">
    <property type="entry name" value="Concanavalin A-like lectins/glucanases"/>
    <property type="match status" value="1"/>
</dbReference>
<dbReference type="InterPro" id="IPR000757">
    <property type="entry name" value="Beta-glucanase-like"/>
</dbReference>